<evidence type="ECO:0000256" key="1">
    <source>
        <dbReference type="SAM" id="MobiDB-lite"/>
    </source>
</evidence>
<dbReference type="RefSeq" id="WP_217068473.1">
    <property type="nucleotide sequence ID" value="NZ_JAHQCS010000165.1"/>
</dbReference>
<dbReference type="Proteomes" id="UP000784880">
    <property type="component" value="Unassembled WGS sequence"/>
</dbReference>
<reference evidence="2 3" key="1">
    <citation type="submission" date="2021-06" db="EMBL/GenBank/DDBJ databases">
        <title>Bacillus sp. RD4P76, an endophyte from a halophyte.</title>
        <authorList>
            <person name="Sun J.-Q."/>
        </authorList>
    </citation>
    <scope>NUCLEOTIDE SEQUENCE [LARGE SCALE GENOMIC DNA]</scope>
    <source>
        <strain evidence="2 3">CGMCC 1.15917</strain>
    </source>
</reference>
<protein>
    <submittedName>
        <fullName evidence="2">Uncharacterized protein</fullName>
    </submittedName>
</protein>
<dbReference type="EMBL" id="JAHQCS010000165">
    <property type="protein sequence ID" value="MBU9714133.1"/>
    <property type="molecule type" value="Genomic_DNA"/>
</dbReference>
<sequence>MSRRTGCPNIGHATGSGVLTDGRTGPQSIACRGRDMSRRVDEENNRIE</sequence>
<proteinExistence type="predicted"/>
<accession>A0ABS6JKG1</accession>
<organism evidence="2 3">
    <name type="scientific">Evansella tamaricis</name>
    <dbReference type="NCBI Taxonomy" id="2069301"/>
    <lineage>
        <taxon>Bacteria</taxon>
        <taxon>Bacillati</taxon>
        <taxon>Bacillota</taxon>
        <taxon>Bacilli</taxon>
        <taxon>Bacillales</taxon>
        <taxon>Bacillaceae</taxon>
        <taxon>Evansella</taxon>
    </lineage>
</organism>
<gene>
    <name evidence="2" type="ORF">KS419_20565</name>
</gene>
<evidence type="ECO:0000313" key="2">
    <source>
        <dbReference type="EMBL" id="MBU9714133.1"/>
    </source>
</evidence>
<evidence type="ECO:0000313" key="3">
    <source>
        <dbReference type="Proteomes" id="UP000784880"/>
    </source>
</evidence>
<feature type="compositionally biased region" description="Basic and acidic residues" evidence="1">
    <location>
        <begin position="32"/>
        <end position="48"/>
    </location>
</feature>
<name>A0ABS6JKG1_9BACI</name>
<feature type="region of interest" description="Disordered" evidence="1">
    <location>
        <begin position="1"/>
        <end position="48"/>
    </location>
</feature>
<comment type="caution">
    <text evidence="2">The sequence shown here is derived from an EMBL/GenBank/DDBJ whole genome shotgun (WGS) entry which is preliminary data.</text>
</comment>
<keyword evidence="3" id="KW-1185">Reference proteome</keyword>